<dbReference type="InterPro" id="IPR000718">
    <property type="entry name" value="Peptidase_M13"/>
</dbReference>
<comment type="caution">
    <text evidence="1">The sequence shown here is derived from an EMBL/GenBank/DDBJ whole genome shotgun (WGS) entry which is preliminary data.</text>
</comment>
<keyword evidence="2" id="KW-1185">Reference proteome</keyword>
<dbReference type="AlphaFoldDB" id="A0A9J6DYN3"/>
<sequence>MGFYNQYIKAYVAAVFPQRNSSTPGLSDALIAEIRDMETDVLEQFNSVFEQRKQAASFSFGEFDAMVANNQSTIKGGWFKSFEAGLLLHPQLTPEDELLLSHAPLLGILARLVEKYGDVNMKYLLMWEFIQLYFPLSNLSLLATRFGSERKADVERPIYCAHHVEASFKVLLLSLGVVAHFSAELRNSIDARFDGLVAMAVKKVKSSAWFGADSKLQIANKLALVSKRMWPPKSLLVQKNLERIYADVFGNGKSVAEFWIQAHEVMLKPRATKAFEEASRLLGNYLPLYVDYDYALNSVKVATATVAPPSYYSNGTLSMFYGGLGFLMAMQLVKSIDGEGLRWTDDGSLVESILPNNSRRAYDDKVSCLGAPEENIFPEIPALEITYSSFKEATLRGEPDLALSSELTSGKVFFLTICYMTCTEAGYYNPMAADCNKLVRNSAYFAETYECPKGSSMNPERKCSFFS</sequence>
<protein>
    <recommendedName>
        <fullName evidence="3">M13 family peptidase</fullName>
    </recommendedName>
</protein>
<name>A0A9J6DYN3_RHIMP</name>
<dbReference type="GO" id="GO:0004222">
    <property type="term" value="F:metalloendopeptidase activity"/>
    <property type="evidence" value="ECO:0007669"/>
    <property type="project" value="InterPro"/>
</dbReference>
<evidence type="ECO:0000313" key="1">
    <source>
        <dbReference type="EMBL" id="KAH8027261.1"/>
    </source>
</evidence>
<dbReference type="Proteomes" id="UP000821866">
    <property type="component" value="Chromosome 4"/>
</dbReference>
<dbReference type="InterPro" id="IPR042089">
    <property type="entry name" value="Peptidase_M13_dom_2"/>
</dbReference>
<gene>
    <name evidence="1" type="ORF">HPB51_003768</name>
</gene>
<dbReference type="GO" id="GO:0016485">
    <property type="term" value="P:protein processing"/>
    <property type="evidence" value="ECO:0007669"/>
    <property type="project" value="TreeGrafter"/>
</dbReference>
<organism evidence="1 2">
    <name type="scientific">Rhipicephalus microplus</name>
    <name type="common">Cattle tick</name>
    <name type="synonym">Boophilus microplus</name>
    <dbReference type="NCBI Taxonomy" id="6941"/>
    <lineage>
        <taxon>Eukaryota</taxon>
        <taxon>Metazoa</taxon>
        <taxon>Ecdysozoa</taxon>
        <taxon>Arthropoda</taxon>
        <taxon>Chelicerata</taxon>
        <taxon>Arachnida</taxon>
        <taxon>Acari</taxon>
        <taxon>Parasitiformes</taxon>
        <taxon>Ixodida</taxon>
        <taxon>Ixodoidea</taxon>
        <taxon>Ixodidae</taxon>
        <taxon>Rhipicephalinae</taxon>
        <taxon>Rhipicephalus</taxon>
        <taxon>Boophilus</taxon>
    </lineage>
</organism>
<reference evidence="1" key="2">
    <citation type="submission" date="2021-09" db="EMBL/GenBank/DDBJ databases">
        <authorList>
            <person name="Jia N."/>
            <person name="Wang J."/>
            <person name="Shi W."/>
            <person name="Du L."/>
            <person name="Sun Y."/>
            <person name="Zhan W."/>
            <person name="Jiang J."/>
            <person name="Wang Q."/>
            <person name="Zhang B."/>
            <person name="Ji P."/>
            <person name="Sakyi L.B."/>
            <person name="Cui X."/>
            <person name="Yuan T."/>
            <person name="Jiang B."/>
            <person name="Yang W."/>
            <person name="Lam T.T.-Y."/>
            <person name="Chang Q."/>
            <person name="Ding S."/>
            <person name="Wang X."/>
            <person name="Zhu J."/>
            <person name="Ruan X."/>
            <person name="Zhao L."/>
            <person name="Wei J."/>
            <person name="Que T."/>
            <person name="Du C."/>
            <person name="Cheng J."/>
            <person name="Dai P."/>
            <person name="Han X."/>
            <person name="Huang E."/>
            <person name="Gao Y."/>
            <person name="Liu J."/>
            <person name="Shao H."/>
            <person name="Ye R."/>
            <person name="Li L."/>
            <person name="Wei W."/>
            <person name="Wang X."/>
            <person name="Wang C."/>
            <person name="Huo Q."/>
            <person name="Li W."/>
            <person name="Guo W."/>
            <person name="Chen H."/>
            <person name="Chen S."/>
            <person name="Zhou L."/>
            <person name="Zhou L."/>
            <person name="Ni X."/>
            <person name="Tian J."/>
            <person name="Zhou Y."/>
            <person name="Sheng Y."/>
            <person name="Liu T."/>
            <person name="Pan Y."/>
            <person name="Xia L."/>
            <person name="Li J."/>
            <person name="Zhao F."/>
            <person name="Cao W."/>
        </authorList>
    </citation>
    <scope>NUCLEOTIDE SEQUENCE</scope>
    <source>
        <strain evidence="1">Rmic-2018</strain>
        <tissue evidence="1">Larvae</tissue>
    </source>
</reference>
<evidence type="ECO:0008006" key="3">
    <source>
        <dbReference type="Google" id="ProtNLM"/>
    </source>
</evidence>
<accession>A0A9J6DYN3</accession>
<dbReference type="SUPFAM" id="SSF55486">
    <property type="entry name" value="Metalloproteases ('zincins'), catalytic domain"/>
    <property type="match status" value="1"/>
</dbReference>
<dbReference type="PROSITE" id="PS51885">
    <property type="entry name" value="NEPRILYSIN"/>
    <property type="match status" value="1"/>
</dbReference>
<evidence type="ECO:0000313" key="2">
    <source>
        <dbReference type="Proteomes" id="UP000821866"/>
    </source>
</evidence>
<dbReference type="InterPro" id="IPR024079">
    <property type="entry name" value="MetalloPept_cat_dom_sf"/>
</dbReference>
<dbReference type="Gene3D" id="3.40.390.10">
    <property type="entry name" value="Collagenase (Catalytic Domain)"/>
    <property type="match status" value="1"/>
</dbReference>
<reference evidence="1" key="1">
    <citation type="journal article" date="2020" name="Cell">
        <title>Large-Scale Comparative Analyses of Tick Genomes Elucidate Their Genetic Diversity and Vector Capacities.</title>
        <authorList>
            <consortium name="Tick Genome and Microbiome Consortium (TIGMIC)"/>
            <person name="Jia N."/>
            <person name="Wang J."/>
            <person name="Shi W."/>
            <person name="Du L."/>
            <person name="Sun Y."/>
            <person name="Zhan W."/>
            <person name="Jiang J.F."/>
            <person name="Wang Q."/>
            <person name="Zhang B."/>
            <person name="Ji P."/>
            <person name="Bell-Sakyi L."/>
            <person name="Cui X.M."/>
            <person name="Yuan T.T."/>
            <person name="Jiang B.G."/>
            <person name="Yang W.F."/>
            <person name="Lam T.T."/>
            <person name="Chang Q.C."/>
            <person name="Ding S.J."/>
            <person name="Wang X.J."/>
            <person name="Zhu J.G."/>
            <person name="Ruan X.D."/>
            <person name="Zhao L."/>
            <person name="Wei J.T."/>
            <person name="Ye R.Z."/>
            <person name="Que T.C."/>
            <person name="Du C.H."/>
            <person name="Zhou Y.H."/>
            <person name="Cheng J.X."/>
            <person name="Dai P.F."/>
            <person name="Guo W.B."/>
            <person name="Han X.H."/>
            <person name="Huang E.J."/>
            <person name="Li L.F."/>
            <person name="Wei W."/>
            <person name="Gao Y.C."/>
            <person name="Liu J.Z."/>
            <person name="Shao H.Z."/>
            <person name="Wang X."/>
            <person name="Wang C.C."/>
            <person name="Yang T.C."/>
            <person name="Huo Q.B."/>
            <person name="Li W."/>
            <person name="Chen H.Y."/>
            <person name="Chen S.E."/>
            <person name="Zhou L.G."/>
            <person name="Ni X.B."/>
            <person name="Tian J.H."/>
            <person name="Sheng Y."/>
            <person name="Liu T."/>
            <person name="Pan Y.S."/>
            <person name="Xia L.Y."/>
            <person name="Li J."/>
            <person name="Zhao F."/>
            <person name="Cao W.C."/>
        </authorList>
    </citation>
    <scope>NUCLEOTIDE SEQUENCE</scope>
    <source>
        <strain evidence="1">Rmic-2018</strain>
    </source>
</reference>
<dbReference type="Gene3D" id="1.10.1380.10">
    <property type="entry name" value="Neutral endopeptidase , domain2"/>
    <property type="match status" value="1"/>
</dbReference>
<dbReference type="PANTHER" id="PTHR11733:SF241">
    <property type="entry name" value="GH26575P-RELATED"/>
    <property type="match status" value="1"/>
</dbReference>
<dbReference type="GO" id="GO:0005886">
    <property type="term" value="C:plasma membrane"/>
    <property type="evidence" value="ECO:0007669"/>
    <property type="project" value="TreeGrafter"/>
</dbReference>
<dbReference type="EMBL" id="JABSTU010000006">
    <property type="protein sequence ID" value="KAH8027261.1"/>
    <property type="molecule type" value="Genomic_DNA"/>
</dbReference>
<proteinExistence type="predicted"/>
<dbReference type="VEuPathDB" id="VectorBase:LOC119168532"/>
<dbReference type="PANTHER" id="PTHR11733">
    <property type="entry name" value="ZINC METALLOPROTEASE FAMILY M13 NEPRILYSIN-RELATED"/>
    <property type="match status" value="1"/>
</dbReference>